<comment type="caution">
    <text evidence="2">The sequence shown here is derived from an EMBL/GenBank/DDBJ whole genome shotgun (WGS) entry which is preliminary data.</text>
</comment>
<accession>A0A3N2D0N5</accession>
<gene>
    <name evidence="2" type="ORF">EDD28_2723</name>
</gene>
<proteinExistence type="predicted"/>
<feature type="domain" description="SnoaL-like" evidence="1">
    <location>
        <begin position="10"/>
        <end position="104"/>
    </location>
</feature>
<dbReference type="Proteomes" id="UP000275356">
    <property type="component" value="Unassembled WGS sequence"/>
</dbReference>
<protein>
    <submittedName>
        <fullName evidence="2">SnoaL-like protein</fullName>
    </submittedName>
</protein>
<dbReference type="RefSeq" id="WP_123740289.1">
    <property type="nucleotide sequence ID" value="NZ_RKHQ01000002.1"/>
</dbReference>
<dbReference type="InterPro" id="IPR037401">
    <property type="entry name" value="SnoaL-like"/>
</dbReference>
<evidence type="ECO:0000313" key="3">
    <source>
        <dbReference type="Proteomes" id="UP000275356"/>
    </source>
</evidence>
<keyword evidence="3" id="KW-1185">Reference proteome</keyword>
<name>A0A3N2D0N5_9MICO</name>
<evidence type="ECO:0000259" key="1">
    <source>
        <dbReference type="Pfam" id="PF12680"/>
    </source>
</evidence>
<dbReference type="Pfam" id="PF12680">
    <property type="entry name" value="SnoaL_2"/>
    <property type="match status" value="1"/>
</dbReference>
<dbReference type="Gene3D" id="3.10.450.50">
    <property type="match status" value="1"/>
</dbReference>
<evidence type="ECO:0000313" key="2">
    <source>
        <dbReference type="EMBL" id="ROR93311.1"/>
    </source>
</evidence>
<dbReference type="EMBL" id="RKHQ01000002">
    <property type="protein sequence ID" value="ROR93311.1"/>
    <property type="molecule type" value="Genomic_DNA"/>
</dbReference>
<dbReference type="OrthoDB" id="3782893at2"/>
<reference evidence="2 3" key="1">
    <citation type="submission" date="2018-11" db="EMBL/GenBank/DDBJ databases">
        <title>Sequencing the genomes of 1000 actinobacteria strains.</title>
        <authorList>
            <person name="Klenk H.-P."/>
        </authorList>
    </citation>
    <scope>NUCLEOTIDE SEQUENCE [LARGE SCALE GENOMIC DNA]</scope>
    <source>
        <strain evidence="2 3">DSM 13521</strain>
    </source>
</reference>
<organism evidence="2 3">
    <name type="scientific">Salana multivorans</name>
    <dbReference type="NCBI Taxonomy" id="120377"/>
    <lineage>
        <taxon>Bacteria</taxon>
        <taxon>Bacillati</taxon>
        <taxon>Actinomycetota</taxon>
        <taxon>Actinomycetes</taxon>
        <taxon>Micrococcales</taxon>
        <taxon>Beutenbergiaceae</taxon>
        <taxon>Salana</taxon>
    </lineage>
</organism>
<dbReference type="InterPro" id="IPR032710">
    <property type="entry name" value="NTF2-like_dom_sf"/>
</dbReference>
<dbReference type="SUPFAM" id="SSF54427">
    <property type="entry name" value="NTF2-like"/>
    <property type="match status" value="1"/>
</dbReference>
<sequence length="123" mass="13631">MKAVEALSGLMTAIDERRWADMAAYLHPEFRCRYSHTGEVFTAEEWIRLNAEYPGFDHLTVRQLVGDDTAAACRAHVTGEGETGLSHFECATFITMADGLIREMTEVWADVAQQAPPGTRPAS</sequence>
<dbReference type="AlphaFoldDB" id="A0A3N2D0N5"/>